<dbReference type="Proteomes" id="UP000756132">
    <property type="component" value="Chromosome 1"/>
</dbReference>
<name>A0A9Q8L8T8_PASFU</name>
<dbReference type="OMA" id="HEPRADN"/>
<organism evidence="1 2">
    <name type="scientific">Passalora fulva</name>
    <name type="common">Tomato leaf mold</name>
    <name type="synonym">Cladosporium fulvum</name>
    <dbReference type="NCBI Taxonomy" id="5499"/>
    <lineage>
        <taxon>Eukaryota</taxon>
        <taxon>Fungi</taxon>
        <taxon>Dikarya</taxon>
        <taxon>Ascomycota</taxon>
        <taxon>Pezizomycotina</taxon>
        <taxon>Dothideomycetes</taxon>
        <taxon>Dothideomycetidae</taxon>
        <taxon>Mycosphaerellales</taxon>
        <taxon>Mycosphaerellaceae</taxon>
        <taxon>Fulvia</taxon>
    </lineage>
</organism>
<protein>
    <submittedName>
        <fullName evidence="1">Uncharacterized protein</fullName>
    </submittedName>
</protein>
<dbReference type="AlphaFoldDB" id="A0A9Q8L8T8"/>
<dbReference type="EMBL" id="CP090163">
    <property type="protein sequence ID" value="UJO12912.1"/>
    <property type="molecule type" value="Genomic_DNA"/>
</dbReference>
<proteinExistence type="predicted"/>
<reference evidence="1" key="1">
    <citation type="submission" date="2021-12" db="EMBL/GenBank/DDBJ databases">
        <authorList>
            <person name="Zaccaron A."/>
            <person name="Stergiopoulos I."/>
        </authorList>
    </citation>
    <scope>NUCLEOTIDE SEQUENCE</scope>
    <source>
        <strain evidence="1">Race5_Kim</strain>
    </source>
</reference>
<dbReference type="RefSeq" id="XP_047757278.1">
    <property type="nucleotide sequence ID" value="XM_047899357.1"/>
</dbReference>
<sequence>MLAEPPDVQALLESLVTGGTIPKVCQILEACSTSTVQPILARDRWDDLSERDFLAISPALVLASNLLTCDRSVHFWHAVSWGNHEPRADNVMLQRVQINPVHDTSIPLPAFEKGRALEFLNELSLAVRLHFGERVDHEPQGECFCGASLRQIPEFSDAPRHRRRSTTTIATKALDRLKNRIAMPLGNVDASLRDWFNMAVTFVHEIAHAASCAIRGDMPEAFFGDQTFREMGFAITKWLFDGDPSIRRLKTGEEIMAIQPIPDPYMVKKYREEPRPFPLLESLTSRSELMGVISDDFVRAMHLRRTWEIDVPASGCRLLAPPVRACTCDRCAALAVMQESADLTSQPVARPKANVRVGVRDPSPRAGEVRHNATRAEDLGGERVEMEEWMLSLGYLDIEDLGDVEMIEMARRVRDGNERRYTGCTALE</sequence>
<accession>A0A9Q8L8T8</accession>
<dbReference type="KEGG" id="ffu:CLAFUR5_00209"/>
<evidence type="ECO:0000313" key="2">
    <source>
        <dbReference type="Proteomes" id="UP000756132"/>
    </source>
</evidence>
<dbReference type="OrthoDB" id="3624966at2759"/>
<reference evidence="1" key="2">
    <citation type="journal article" date="2022" name="Microb. Genom.">
        <title>A chromosome-scale genome assembly of the tomato pathogen Cladosporium fulvum reveals a compartmentalized genome architecture and the presence of a dispensable chromosome.</title>
        <authorList>
            <person name="Zaccaron A.Z."/>
            <person name="Chen L.H."/>
            <person name="Samaras A."/>
            <person name="Stergiopoulos I."/>
        </authorList>
    </citation>
    <scope>NUCLEOTIDE SEQUENCE</scope>
    <source>
        <strain evidence="1">Race5_Kim</strain>
    </source>
</reference>
<gene>
    <name evidence="1" type="ORF">CLAFUR5_00209</name>
</gene>
<evidence type="ECO:0000313" key="1">
    <source>
        <dbReference type="EMBL" id="UJO12912.1"/>
    </source>
</evidence>
<keyword evidence="2" id="KW-1185">Reference proteome</keyword>
<dbReference type="GeneID" id="71980087"/>